<evidence type="ECO:0000313" key="2">
    <source>
        <dbReference type="EMBL" id="UUY05200.1"/>
    </source>
</evidence>
<reference evidence="3" key="1">
    <citation type="submission" date="2021-11" db="EMBL/GenBank/DDBJ databases">
        <title>Cultivation dependent microbiological survey of springs from the worlds oldest radium mine currently devoted to the extraction of radon-saturated water.</title>
        <authorList>
            <person name="Kapinusova G."/>
            <person name="Smrhova T."/>
            <person name="Strejcek M."/>
            <person name="Suman J."/>
            <person name="Jani K."/>
            <person name="Pajer P."/>
            <person name="Uhlik O."/>
        </authorList>
    </citation>
    <scope>NUCLEOTIDE SEQUENCE [LARGE SCALE GENOMIC DNA]</scope>
    <source>
        <strain evidence="3">J379</strain>
    </source>
</reference>
<sequence>MEPMSVGALVNVATDGPVIDGIVFDRPSNSKVVVAVIDRTRGPVFRTVHPDALSERTTEGDADRALQLLIKRTAPAQRGAARGGAGVGRGHAGHTRAATHRTTGK</sequence>
<accession>A0ABY5PKZ1</accession>
<protein>
    <submittedName>
        <fullName evidence="2">Uncharacterized protein</fullName>
    </submittedName>
</protein>
<dbReference type="Proteomes" id="UP001058860">
    <property type="component" value="Chromosome"/>
</dbReference>
<evidence type="ECO:0000313" key="3">
    <source>
        <dbReference type="Proteomes" id="UP001058860"/>
    </source>
</evidence>
<name>A0ABY5PKZ1_9ACTN</name>
<feature type="compositionally biased region" description="Gly residues" evidence="1">
    <location>
        <begin position="81"/>
        <end position="90"/>
    </location>
</feature>
<keyword evidence="3" id="KW-1185">Reference proteome</keyword>
<proteinExistence type="predicted"/>
<gene>
    <name evidence="2" type="ORF">LRS13_06660</name>
</gene>
<evidence type="ECO:0000256" key="1">
    <source>
        <dbReference type="SAM" id="MobiDB-lite"/>
    </source>
</evidence>
<dbReference type="EMBL" id="CP088295">
    <property type="protein sequence ID" value="UUY05200.1"/>
    <property type="molecule type" value="Genomic_DNA"/>
</dbReference>
<feature type="compositionally biased region" description="Basic residues" evidence="1">
    <location>
        <begin position="91"/>
        <end position="105"/>
    </location>
</feature>
<feature type="region of interest" description="Disordered" evidence="1">
    <location>
        <begin position="73"/>
        <end position="105"/>
    </location>
</feature>
<organism evidence="2 3">
    <name type="scientific">Svornostia abyssi</name>
    <dbReference type="NCBI Taxonomy" id="2898438"/>
    <lineage>
        <taxon>Bacteria</taxon>
        <taxon>Bacillati</taxon>
        <taxon>Actinomycetota</taxon>
        <taxon>Thermoleophilia</taxon>
        <taxon>Solirubrobacterales</taxon>
        <taxon>Baekduiaceae</taxon>
        <taxon>Svornostia</taxon>
    </lineage>
</organism>
<dbReference type="RefSeq" id="WP_353865660.1">
    <property type="nucleotide sequence ID" value="NZ_CP088295.1"/>
</dbReference>